<comment type="caution">
    <text evidence="1">The sequence shown here is derived from an EMBL/GenBank/DDBJ whole genome shotgun (WGS) entry which is preliminary data.</text>
</comment>
<proteinExistence type="predicted"/>
<name>A0A429Z145_9HYPH</name>
<evidence type="ECO:0000313" key="1">
    <source>
        <dbReference type="EMBL" id="RST87417.1"/>
    </source>
</evidence>
<accession>A0A429Z145</accession>
<evidence type="ECO:0000313" key="2">
    <source>
        <dbReference type="Proteomes" id="UP000278398"/>
    </source>
</evidence>
<keyword evidence="2" id="KW-1185">Reference proteome</keyword>
<dbReference type="RefSeq" id="WP_126698452.1">
    <property type="nucleotide sequence ID" value="NZ_RWKW01000017.1"/>
</dbReference>
<dbReference type="Proteomes" id="UP000278398">
    <property type="component" value="Unassembled WGS sequence"/>
</dbReference>
<sequence length="139" mass="15758">MADIVDNTAFERPVLFTSTMDLLAATPPFKDFELERIVRSVQFQIDQNTCLFAIERERLAGYMGWILTSRQIVEDWKTSEGILRPAVEAEAIVVTIIAVHSPSLILPLIRKAKTRSNGLPVYWKRMSPDGRSEVIRSVP</sequence>
<reference evidence="1 2" key="1">
    <citation type="submission" date="2018-12" db="EMBL/GenBank/DDBJ databases">
        <title>Mesorhizobium carbonis sp. nov., isolated from coal mine water.</title>
        <authorList>
            <person name="Xin W."/>
            <person name="Xu Z."/>
            <person name="Xiang F."/>
            <person name="Zhang J."/>
            <person name="Xi L."/>
            <person name="Liu J."/>
        </authorList>
    </citation>
    <scope>NUCLEOTIDE SEQUENCE [LARGE SCALE GENOMIC DNA]</scope>
    <source>
        <strain evidence="1 2">B2.3</strain>
    </source>
</reference>
<dbReference type="OrthoDB" id="8075273at2"/>
<organism evidence="1 2">
    <name type="scientific">Aquibium carbonis</name>
    <dbReference type="NCBI Taxonomy" id="2495581"/>
    <lineage>
        <taxon>Bacteria</taxon>
        <taxon>Pseudomonadati</taxon>
        <taxon>Pseudomonadota</taxon>
        <taxon>Alphaproteobacteria</taxon>
        <taxon>Hyphomicrobiales</taxon>
        <taxon>Phyllobacteriaceae</taxon>
        <taxon>Aquibium</taxon>
    </lineage>
</organism>
<protein>
    <submittedName>
        <fullName evidence="1">Uncharacterized protein</fullName>
    </submittedName>
</protein>
<dbReference type="EMBL" id="RWKW01000017">
    <property type="protein sequence ID" value="RST87417.1"/>
    <property type="molecule type" value="Genomic_DNA"/>
</dbReference>
<gene>
    <name evidence="1" type="ORF">EJC49_05425</name>
</gene>
<dbReference type="AlphaFoldDB" id="A0A429Z145"/>